<dbReference type="GO" id="GO:0005576">
    <property type="term" value="C:extracellular region"/>
    <property type="evidence" value="ECO:0007669"/>
    <property type="project" value="UniProtKB-SubCell"/>
</dbReference>
<keyword evidence="2" id="KW-0964">Secreted</keyword>
<feature type="compositionally biased region" description="Basic residues" evidence="3">
    <location>
        <begin position="186"/>
        <end position="203"/>
    </location>
</feature>
<dbReference type="InterPro" id="IPR011694">
    <property type="entry name" value="Ixonnexin-like"/>
</dbReference>
<dbReference type="AlphaFoldDB" id="A0A2R5L5Z8"/>
<feature type="compositionally biased region" description="Polar residues" evidence="3">
    <location>
        <begin position="133"/>
        <end position="151"/>
    </location>
</feature>
<comment type="subcellular location">
    <subcellularLocation>
        <location evidence="1">Secreted</location>
    </subcellularLocation>
</comment>
<accession>A0A2R5L5Z8</accession>
<feature type="compositionally biased region" description="Polar residues" evidence="3">
    <location>
        <begin position="160"/>
        <end position="182"/>
    </location>
</feature>
<evidence type="ECO:0000256" key="4">
    <source>
        <dbReference type="SAM" id="SignalP"/>
    </source>
</evidence>
<feature type="region of interest" description="Disordered" evidence="3">
    <location>
        <begin position="96"/>
        <end position="203"/>
    </location>
</feature>
<feature type="signal peptide" evidence="4">
    <location>
        <begin position="1"/>
        <end position="20"/>
    </location>
</feature>
<dbReference type="CDD" id="cd23501">
    <property type="entry name" value="TSLPI_Salp14_NTD"/>
    <property type="match status" value="1"/>
</dbReference>
<protein>
    <submittedName>
        <fullName evidence="5">Putative salivary secreted basic tail protein</fullName>
    </submittedName>
</protein>
<evidence type="ECO:0000313" key="5">
    <source>
        <dbReference type="EMBL" id="MBY04918.1"/>
    </source>
</evidence>
<feature type="compositionally biased region" description="Basic residues" evidence="3">
    <location>
        <begin position="115"/>
        <end position="125"/>
    </location>
</feature>
<name>A0A2R5L5Z8_9ACAR</name>
<dbReference type="Pfam" id="PF07771">
    <property type="entry name" value="TSGP1"/>
    <property type="match status" value="1"/>
</dbReference>
<reference evidence="5" key="1">
    <citation type="submission" date="2018-03" db="EMBL/GenBank/DDBJ databases">
        <title>The relapsing fever spirochete Borrelia turicatae persists in the highly oxidative environment of its soft-bodied tick vector.</title>
        <authorList>
            <person name="Bourret T.J."/>
            <person name="Boyle W.K."/>
            <person name="Valenzuela J.G."/>
            <person name="Oliveira F."/>
            <person name="Lopez J.E."/>
        </authorList>
    </citation>
    <scope>NUCLEOTIDE SEQUENCE</scope>
    <source>
        <strain evidence="5">Kansas strain/isolate</strain>
        <tissue evidence="5">Salivary glands</tissue>
    </source>
</reference>
<evidence type="ECO:0000256" key="1">
    <source>
        <dbReference type="ARBA" id="ARBA00004613"/>
    </source>
</evidence>
<dbReference type="EMBL" id="GGLE01000792">
    <property type="protein sequence ID" value="MBY04918.1"/>
    <property type="molecule type" value="Transcribed_RNA"/>
</dbReference>
<organism evidence="5">
    <name type="scientific">Ornithodoros turicata</name>
    <dbReference type="NCBI Taxonomy" id="34597"/>
    <lineage>
        <taxon>Eukaryota</taxon>
        <taxon>Metazoa</taxon>
        <taxon>Ecdysozoa</taxon>
        <taxon>Arthropoda</taxon>
        <taxon>Chelicerata</taxon>
        <taxon>Arachnida</taxon>
        <taxon>Acari</taxon>
        <taxon>Parasitiformes</taxon>
        <taxon>Ixodida</taxon>
        <taxon>Ixodoidea</taxon>
        <taxon>Argasidae</taxon>
        <taxon>Ornithodorinae</taxon>
        <taxon>Ornithodoros</taxon>
    </lineage>
</organism>
<evidence type="ECO:0000256" key="3">
    <source>
        <dbReference type="SAM" id="MobiDB-lite"/>
    </source>
</evidence>
<feature type="chain" id="PRO_5015336071" evidence="4">
    <location>
        <begin position="21"/>
        <end position="203"/>
    </location>
</feature>
<keyword evidence="4" id="KW-0732">Signal</keyword>
<proteinExistence type="predicted"/>
<sequence>MSRGILVVLLTSLSIHAGCGELSDMKNECPTIPRDPKEHARLHPMSCIYYCGQDENGIWKYGFFKNDTRCQYTVSYNGFCHNGICYKYKGGHQLPPSTTVVPPSDTAATTQSTRKPARKSKKPRRGSQPPPTTTVDSPSETAEVTPSTSNPPRKPKKSTPGPQTPTTVISPSETVQTTSSTEKPPKKLQKPKATKKSKKPKRT</sequence>
<evidence type="ECO:0000256" key="2">
    <source>
        <dbReference type="ARBA" id="ARBA00022525"/>
    </source>
</evidence>